<dbReference type="Proteomes" id="UP000193922">
    <property type="component" value="Unassembled WGS sequence"/>
</dbReference>
<dbReference type="InterPro" id="IPR033308">
    <property type="entry name" value="PGAP5/Cdc1/Ted1"/>
</dbReference>
<evidence type="ECO:0000256" key="3">
    <source>
        <dbReference type="ARBA" id="ARBA00022989"/>
    </source>
</evidence>
<dbReference type="AlphaFoldDB" id="A0A1Y1VXQ2"/>
<gene>
    <name evidence="7" type="ORF">DL89DRAFT_270444</name>
</gene>
<evidence type="ECO:0000256" key="4">
    <source>
        <dbReference type="ARBA" id="ARBA00023136"/>
    </source>
</evidence>
<keyword evidence="2 5" id="KW-0812">Transmembrane</keyword>
<feature type="transmembrane region" description="Helical" evidence="5">
    <location>
        <begin position="12"/>
        <end position="30"/>
    </location>
</feature>
<evidence type="ECO:0000259" key="6">
    <source>
        <dbReference type="Pfam" id="PF00149"/>
    </source>
</evidence>
<evidence type="ECO:0000313" key="8">
    <source>
        <dbReference type="Proteomes" id="UP000193922"/>
    </source>
</evidence>
<dbReference type="PANTHER" id="PTHR13315">
    <property type="entry name" value="METALLO PHOSPHOESTERASE RELATED"/>
    <property type="match status" value="1"/>
</dbReference>
<sequence length="433" mass="49611">MIRIRSSTTRLLRWYWVVTLLIGEIFLYYWHVQSCRWPTSAQKGGVEPARVAIVADPQIVDHYSYNQTGVLLRVVEFFTDIYIKKSYIFLQMLREPDTVIFLGDLMDGAREWNDSDWHEEYDRYKALFRNRSPGSMKVYDMAGNHDIGIGNTVVDSALERFHKYVGPTNQVLHIADHEVILLDTLTLESDLGRVNRSSRDLVERLAAAPASSPRLLFTHVPMWRPAETYCGPLRQASTKYLKNRRGYQFRDQLFQNTTEYLLESIAPTAVFSGDDHDTCTIQHPTHRGKAATEYTIGAFGWASGVPIASYGLMTLYPGDNSTGRAPEFYVTNCYLPYQLGIYKVYIASFVLSLLVVVAVCYWETRGLRQWWHSKQGSDAEYMPVRLPPPTSLDRHPRHWGMHGLVRKVGITMRDVAVVALPTYIACLAVYYIV</sequence>
<dbReference type="InterPro" id="IPR029052">
    <property type="entry name" value="Metallo-depent_PP-like"/>
</dbReference>
<accession>A0A1Y1VXQ2</accession>
<dbReference type="OrthoDB" id="5977743at2759"/>
<protein>
    <submittedName>
        <fullName evidence="7">Metallo-dependent phosphatase</fullName>
    </submittedName>
</protein>
<dbReference type="Pfam" id="PF00149">
    <property type="entry name" value="Metallophos"/>
    <property type="match status" value="1"/>
</dbReference>
<dbReference type="EMBL" id="MCFD01000018">
    <property type="protein sequence ID" value="ORX66059.1"/>
    <property type="molecule type" value="Genomic_DNA"/>
</dbReference>
<dbReference type="GO" id="GO:0005783">
    <property type="term" value="C:endoplasmic reticulum"/>
    <property type="evidence" value="ECO:0007669"/>
    <property type="project" value="TreeGrafter"/>
</dbReference>
<comment type="caution">
    <text evidence="7">The sequence shown here is derived from an EMBL/GenBank/DDBJ whole genome shotgun (WGS) entry which is preliminary data.</text>
</comment>
<dbReference type="InterPro" id="IPR004843">
    <property type="entry name" value="Calcineurin-like_PHP"/>
</dbReference>
<feature type="transmembrane region" description="Helical" evidence="5">
    <location>
        <begin position="415"/>
        <end position="432"/>
    </location>
</feature>
<dbReference type="GeneID" id="63805354"/>
<dbReference type="Gene3D" id="3.60.21.10">
    <property type="match status" value="1"/>
</dbReference>
<evidence type="ECO:0000256" key="2">
    <source>
        <dbReference type="ARBA" id="ARBA00022692"/>
    </source>
</evidence>
<comment type="subcellular location">
    <subcellularLocation>
        <location evidence="1">Membrane</location>
        <topology evidence="1">Multi-pass membrane protein</topology>
    </subcellularLocation>
</comment>
<keyword evidence="4 5" id="KW-0472">Membrane</keyword>
<dbReference type="SUPFAM" id="SSF56300">
    <property type="entry name" value="Metallo-dependent phosphatases"/>
    <property type="match status" value="1"/>
</dbReference>
<keyword evidence="3 5" id="KW-1133">Transmembrane helix</keyword>
<feature type="transmembrane region" description="Helical" evidence="5">
    <location>
        <begin position="342"/>
        <end position="362"/>
    </location>
</feature>
<evidence type="ECO:0000256" key="1">
    <source>
        <dbReference type="ARBA" id="ARBA00004141"/>
    </source>
</evidence>
<organism evidence="7 8">
    <name type="scientific">Linderina pennispora</name>
    <dbReference type="NCBI Taxonomy" id="61395"/>
    <lineage>
        <taxon>Eukaryota</taxon>
        <taxon>Fungi</taxon>
        <taxon>Fungi incertae sedis</taxon>
        <taxon>Zoopagomycota</taxon>
        <taxon>Kickxellomycotina</taxon>
        <taxon>Kickxellomycetes</taxon>
        <taxon>Kickxellales</taxon>
        <taxon>Kickxellaceae</taxon>
        <taxon>Linderina</taxon>
    </lineage>
</organism>
<evidence type="ECO:0000256" key="5">
    <source>
        <dbReference type="SAM" id="Phobius"/>
    </source>
</evidence>
<dbReference type="STRING" id="61395.A0A1Y1VXQ2"/>
<name>A0A1Y1VXQ2_9FUNG</name>
<reference evidence="7 8" key="1">
    <citation type="submission" date="2016-07" db="EMBL/GenBank/DDBJ databases">
        <title>Pervasive Adenine N6-methylation of Active Genes in Fungi.</title>
        <authorList>
            <consortium name="DOE Joint Genome Institute"/>
            <person name="Mondo S.J."/>
            <person name="Dannebaum R.O."/>
            <person name="Kuo R.C."/>
            <person name="Labutti K."/>
            <person name="Haridas S."/>
            <person name="Kuo A."/>
            <person name="Salamov A."/>
            <person name="Ahrendt S.R."/>
            <person name="Lipzen A."/>
            <person name="Sullivan W."/>
            <person name="Andreopoulos W.B."/>
            <person name="Clum A."/>
            <person name="Lindquist E."/>
            <person name="Daum C."/>
            <person name="Ramamoorthy G.K."/>
            <person name="Gryganskyi A."/>
            <person name="Culley D."/>
            <person name="Magnuson J.K."/>
            <person name="James T.Y."/>
            <person name="O'Malley M.A."/>
            <person name="Stajich J.E."/>
            <person name="Spatafora J.W."/>
            <person name="Visel A."/>
            <person name="Grigoriev I.V."/>
        </authorList>
    </citation>
    <scope>NUCLEOTIDE SEQUENCE [LARGE SCALE GENOMIC DNA]</scope>
    <source>
        <strain evidence="7 8">ATCC 12442</strain>
    </source>
</reference>
<proteinExistence type="predicted"/>
<evidence type="ECO:0000313" key="7">
    <source>
        <dbReference type="EMBL" id="ORX66059.1"/>
    </source>
</evidence>
<dbReference type="GO" id="GO:0016787">
    <property type="term" value="F:hydrolase activity"/>
    <property type="evidence" value="ECO:0007669"/>
    <property type="project" value="InterPro"/>
</dbReference>
<dbReference type="PANTHER" id="PTHR13315:SF4">
    <property type="entry name" value="METALLOPHOSPHOESTERASE, ISOFORM E"/>
    <property type="match status" value="1"/>
</dbReference>
<keyword evidence="8" id="KW-1185">Reference proteome</keyword>
<dbReference type="GO" id="GO:0016020">
    <property type="term" value="C:membrane"/>
    <property type="evidence" value="ECO:0007669"/>
    <property type="project" value="UniProtKB-SubCell"/>
</dbReference>
<feature type="domain" description="Calcineurin-like phosphoesterase" evidence="6">
    <location>
        <begin position="50"/>
        <end position="276"/>
    </location>
</feature>
<dbReference type="RefSeq" id="XP_040740110.1">
    <property type="nucleotide sequence ID" value="XM_040888706.1"/>
</dbReference>
<dbReference type="GO" id="GO:0006506">
    <property type="term" value="P:GPI anchor biosynthetic process"/>
    <property type="evidence" value="ECO:0007669"/>
    <property type="project" value="InterPro"/>
</dbReference>